<evidence type="ECO:0000313" key="4">
    <source>
        <dbReference type="Proteomes" id="UP000315289"/>
    </source>
</evidence>
<evidence type="ECO:0000256" key="1">
    <source>
        <dbReference type="SAM" id="MobiDB-lite"/>
    </source>
</evidence>
<evidence type="ECO:0000259" key="2">
    <source>
        <dbReference type="PROSITE" id="PS50271"/>
    </source>
</evidence>
<dbReference type="EMBL" id="VOAH01000001">
    <property type="protein sequence ID" value="TVP42015.1"/>
    <property type="molecule type" value="Genomic_DNA"/>
</dbReference>
<dbReference type="SUPFAM" id="SSF57850">
    <property type="entry name" value="RING/U-box"/>
    <property type="match status" value="1"/>
</dbReference>
<feature type="region of interest" description="Disordered" evidence="1">
    <location>
        <begin position="1"/>
        <end position="25"/>
    </location>
</feature>
<organism evidence="3 4">
    <name type="scientific">Candidatus Nitrosocosmicus arcticus</name>
    <dbReference type="NCBI Taxonomy" id="2035267"/>
    <lineage>
        <taxon>Archaea</taxon>
        <taxon>Nitrososphaerota</taxon>
        <taxon>Nitrososphaeria</taxon>
        <taxon>Nitrososphaerales</taxon>
        <taxon>Nitrososphaeraceae</taxon>
        <taxon>Candidatus Nitrosocosmicus</taxon>
    </lineage>
</organism>
<dbReference type="AlphaFoldDB" id="A0A557SZJ9"/>
<reference evidence="3 4" key="1">
    <citation type="journal article" date="2019" name="Front. Microbiol.">
        <title>Ammonia Oxidation by the Arctic Terrestrial Thaumarchaeote Candidatus Nitrosocosmicus arcticus Is Stimulated by Increasing Temperatures.</title>
        <authorList>
            <person name="Alves R.J.E."/>
            <person name="Kerou M."/>
            <person name="Zappe A."/>
            <person name="Bittner R."/>
            <person name="Abby S.S."/>
            <person name="Schmidt H.A."/>
            <person name="Pfeifer K."/>
            <person name="Schleper C."/>
        </authorList>
    </citation>
    <scope>NUCLEOTIDE SEQUENCE [LARGE SCALE GENOMIC DNA]</scope>
    <source>
        <strain evidence="3 4">Kfb</strain>
    </source>
</reference>
<evidence type="ECO:0000313" key="3">
    <source>
        <dbReference type="EMBL" id="TVP42015.1"/>
    </source>
</evidence>
<dbReference type="InterPro" id="IPR013083">
    <property type="entry name" value="Znf_RING/FYVE/PHD"/>
</dbReference>
<sequence length="92" mass="10527">MPKKDQQDQCEHISQADLEKSGNTEGCEECEKTGSDWVHLRLCLTCGHVGCCDASRNKHGTKHFKNTMHPAIRSFEPGESWKWCFVDEIFVE</sequence>
<dbReference type="RefSeq" id="WP_144728557.1">
    <property type="nucleotide sequence ID" value="NZ_ML675578.1"/>
</dbReference>
<dbReference type="Pfam" id="PF02148">
    <property type="entry name" value="zf-UBP"/>
    <property type="match status" value="1"/>
</dbReference>
<dbReference type="Gene3D" id="3.30.40.10">
    <property type="entry name" value="Zinc/RING finger domain, C3HC4 (zinc finger)"/>
    <property type="match status" value="1"/>
</dbReference>
<comment type="caution">
    <text evidence="3">The sequence shown here is derived from an EMBL/GenBank/DDBJ whole genome shotgun (WGS) entry which is preliminary data.</text>
</comment>
<dbReference type="GO" id="GO:0008270">
    <property type="term" value="F:zinc ion binding"/>
    <property type="evidence" value="ECO:0007669"/>
    <property type="project" value="InterPro"/>
</dbReference>
<feature type="compositionally biased region" description="Basic and acidic residues" evidence="1">
    <location>
        <begin position="1"/>
        <end position="11"/>
    </location>
</feature>
<name>A0A557SZJ9_9ARCH</name>
<dbReference type="PROSITE" id="PS50271">
    <property type="entry name" value="ZF_UBP"/>
    <property type="match status" value="1"/>
</dbReference>
<dbReference type="OrthoDB" id="5776at2157"/>
<proteinExistence type="predicted"/>
<accession>A0A557SZJ9</accession>
<keyword evidence="4" id="KW-1185">Reference proteome</keyword>
<gene>
    <name evidence="3" type="ORF">NARC_10421</name>
</gene>
<dbReference type="InterPro" id="IPR001607">
    <property type="entry name" value="Znf_UBP"/>
</dbReference>
<dbReference type="Proteomes" id="UP000315289">
    <property type="component" value="Unassembled WGS sequence"/>
</dbReference>
<feature type="domain" description="UBP-type" evidence="2">
    <location>
        <begin position="8"/>
        <end position="92"/>
    </location>
</feature>
<protein>
    <recommendedName>
        <fullName evidence="2">UBP-type domain-containing protein</fullName>
    </recommendedName>
</protein>